<name>U4LBW4_PYROM</name>
<dbReference type="AlphaFoldDB" id="U4LBW4"/>
<protein>
    <submittedName>
        <fullName evidence="1">Uncharacterized protein</fullName>
    </submittedName>
</protein>
<gene>
    <name evidence="1" type="ORF">PCON_03467</name>
</gene>
<sequence>MNCGEAIHARYKKLLQRIALLRAYPEYRGVGDINGNSQKVREIRQTLGISHMNISIKSYILQYLDDLKEVSGPFDTALEVVLLNAFYLSTNSDMDGIMEALKLLDNFIIKKIKIPSPTKIDVEHSILEIINKWARYNNKPTVNKDILRHQFPMAKNDELSQPNEIIKTLHPETALAMYAVKTFAHADFRAPLSSYRTLIIAKIGTSKVPCRASIIFMREIVKYIASSMSIFVGFEMEKIRCRASGHDYQFIERDVMAVFHRYFFGISEDEVEDSTIDGQC</sequence>
<proteinExistence type="predicted"/>
<evidence type="ECO:0000313" key="2">
    <source>
        <dbReference type="Proteomes" id="UP000018144"/>
    </source>
</evidence>
<accession>U4LBW4</accession>
<reference evidence="1 2" key="1">
    <citation type="journal article" date="2013" name="PLoS Genet.">
        <title>The genome and development-dependent transcriptomes of Pyronema confluens: a window into fungal evolution.</title>
        <authorList>
            <person name="Traeger S."/>
            <person name="Altegoer F."/>
            <person name="Freitag M."/>
            <person name="Gabaldon T."/>
            <person name="Kempken F."/>
            <person name="Kumar A."/>
            <person name="Marcet-Houben M."/>
            <person name="Poggeler S."/>
            <person name="Stajich J.E."/>
            <person name="Nowrousian M."/>
        </authorList>
    </citation>
    <scope>NUCLEOTIDE SEQUENCE [LARGE SCALE GENOMIC DNA]</scope>
    <source>
        <strain evidence="2">CBS 100304</strain>
        <tissue evidence="1">Vegetative mycelium</tissue>
    </source>
</reference>
<keyword evidence="2" id="KW-1185">Reference proteome</keyword>
<evidence type="ECO:0000313" key="1">
    <source>
        <dbReference type="EMBL" id="CCX16722.1"/>
    </source>
</evidence>
<dbReference type="Proteomes" id="UP000018144">
    <property type="component" value="Unassembled WGS sequence"/>
</dbReference>
<dbReference type="EMBL" id="HF936505">
    <property type="protein sequence ID" value="CCX16722.1"/>
    <property type="molecule type" value="Genomic_DNA"/>
</dbReference>
<organism evidence="1 2">
    <name type="scientific">Pyronema omphalodes (strain CBS 100304)</name>
    <name type="common">Pyronema confluens</name>
    <dbReference type="NCBI Taxonomy" id="1076935"/>
    <lineage>
        <taxon>Eukaryota</taxon>
        <taxon>Fungi</taxon>
        <taxon>Dikarya</taxon>
        <taxon>Ascomycota</taxon>
        <taxon>Pezizomycotina</taxon>
        <taxon>Pezizomycetes</taxon>
        <taxon>Pezizales</taxon>
        <taxon>Pyronemataceae</taxon>
        <taxon>Pyronema</taxon>
    </lineage>
</organism>